<keyword evidence="4" id="KW-0677">Repeat</keyword>
<evidence type="ECO:0000256" key="4">
    <source>
        <dbReference type="ARBA" id="ARBA00022737"/>
    </source>
</evidence>
<dbReference type="InterPro" id="IPR043094">
    <property type="entry name" value="Nab2/ZC3H14_N_sf"/>
</dbReference>
<evidence type="ECO:0000256" key="1">
    <source>
        <dbReference type="ARBA" id="ARBA00004123"/>
    </source>
</evidence>
<reference evidence="12" key="1">
    <citation type="submission" date="2022-04" db="EMBL/GenBank/DDBJ databases">
        <title>Carnegiea gigantea Genome sequencing and assembly v2.</title>
        <authorList>
            <person name="Copetti D."/>
            <person name="Sanderson M.J."/>
            <person name="Burquez A."/>
            <person name="Wojciechowski M.F."/>
        </authorList>
    </citation>
    <scope>NUCLEOTIDE SEQUENCE</scope>
    <source>
        <strain evidence="12">SGP5-SGP5p</strain>
        <tissue evidence="12">Aerial part</tissue>
    </source>
</reference>
<dbReference type="Proteomes" id="UP001153076">
    <property type="component" value="Unassembled WGS sequence"/>
</dbReference>
<dbReference type="Gene3D" id="3.30.70.330">
    <property type="match status" value="1"/>
</dbReference>
<protein>
    <recommendedName>
        <fullName evidence="11">RRM domain-containing protein</fullName>
    </recommendedName>
</protein>
<feature type="compositionally biased region" description="Polar residues" evidence="10">
    <location>
        <begin position="224"/>
        <end position="234"/>
    </location>
</feature>
<keyword evidence="9" id="KW-0175">Coiled coil</keyword>
<dbReference type="GO" id="GO:0005737">
    <property type="term" value="C:cytoplasm"/>
    <property type="evidence" value="ECO:0007669"/>
    <property type="project" value="TreeGrafter"/>
</dbReference>
<evidence type="ECO:0000256" key="7">
    <source>
        <dbReference type="ARBA" id="ARBA00023242"/>
    </source>
</evidence>
<dbReference type="PANTHER" id="PTHR14738:SF29">
    <property type="entry name" value="ZINC FINGER CCCH DOMAIN-CONTAINING PROTEIN 14"/>
    <property type="match status" value="1"/>
</dbReference>
<comment type="subcellular location">
    <subcellularLocation>
        <location evidence="1">Nucleus</location>
    </subcellularLocation>
</comment>
<dbReference type="Gene3D" id="1.10.340.40">
    <property type="entry name" value="Nuclear abundant poly(A) RNA-bind protein 2, N-terminal domain"/>
    <property type="match status" value="1"/>
</dbReference>
<keyword evidence="3" id="KW-0479">Metal-binding</keyword>
<feature type="compositionally biased region" description="Polar residues" evidence="10">
    <location>
        <begin position="123"/>
        <end position="132"/>
    </location>
</feature>
<dbReference type="GO" id="GO:0005634">
    <property type="term" value="C:nucleus"/>
    <property type="evidence" value="ECO:0007669"/>
    <property type="project" value="UniProtKB-SubCell"/>
</dbReference>
<dbReference type="GO" id="GO:0043488">
    <property type="term" value="P:regulation of mRNA stability"/>
    <property type="evidence" value="ECO:0007669"/>
    <property type="project" value="InterPro"/>
</dbReference>
<dbReference type="PROSITE" id="PS50102">
    <property type="entry name" value="RRM"/>
    <property type="match status" value="1"/>
</dbReference>
<feature type="compositionally biased region" description="Basic and acidic residues" evidence="10">
    <location>
        <begin position="96"/>
        <end position="117"/>
    </location>
</feature>
<feature type="region of interest" description="Disordered" evidence="10">
    <location>
        <begin position="158"/>
        <end position="234"/>
    </location>
</feature>
<comment type="caution">
    <text evidence="12">The sequence shown here is derived from an EMBL/GenBank/DDBJ whole genome shotgun (WGS) entry which is preliminary data.</text>
</comment>
<proteinExistence type="inferred from homology"/>
<evidence type="ECO:0000256" key="8">
    <source>
        <dbReference type="PROSITE-ProRule" id="PRU00176"/>
    </source>
</evidence>
<dbReference type="PANTHER" id="PTHR14738">
    <property type="entry name" value="ZINC FINGER CCCH DOMAIN-CONTAINING PROTEIN 14"/>
    <property type="match status" value="1"/>
</dbReference>
<evidence type="ECO:0000256" key="6">
    <source>
        <dbReference type="ARBA" id="ARBA00022833"/>
    </source>
</evidence>
<feature type="region of interest" description="Disordered" evidence="10">
    <location>
        <begin position="634"/>
        <end position="660"/>
    </location>
</feature>
<dbReference type="SMART" id="SM00360">
    <property type="entry name" value="RRM"/>
    <property type="match status" value="1"/>
</dbReference>
<name>A0A9Q1KYV2_9CARY</name>
<accession>A0A9Q1KYV2</accession>
<keyword evidence="5" id="KW-0863">Zinc-finger</keyword>
<feature type="compositionally biased region" description="Basic and acidic residues" evidence="10">
    <location>
        <begin position="159"/>
        <end position="170"/>
    </location>
</feature>
<dbReference type="InterPro" id="IPR035979">
    <property type="entry name" value="RBD_domain_sf"/>
</dbReference>
<feature type="region of interest" description="Disordered" evidence="10">
    <location>
        <begin position="94"/>
        <end position="134"/>
    </location>
</feature>
<feature type="compositionally biased region" description="Polar residues" evidence="10">
    <location>
        <begin position="634"/>
        <end position="651"/>
    </location>
</feature>
<evidence type="ECO:0000256" key="5">
    <source>
        <dbReference type="ARBA" id="ARBA00022771"/>
    </source>
</evidence>
<evidence type="ECO:0000256" key="10">
    <source>
        <dbReference type="SAM" id="MobiDB-lite"/>
    </source>
</evidence>
<dbReference type="GO" id="GO:0008270">
    <property type="term" value="F:zinc ion binding"/>
    <property type="evidence" value="ECO:0007669"/>
    <property type="project" value="UniProtKB-KW"/>
</dbReference>
<dbReference type="EMBL" id="JAKOGI010000010">
    <property type="protein sequence ID" value="KAJ8451311.1"/>
    <property type="molecule type" value="Genomic_DNA"/>
</dbReference>
<dbReference type="SUPFAM" id="SSF54928">
    <property type="entry name" value="RNA-binding domain, RBD"/>
    <property type="match status" value="1"/>
</dbReference>
<evidence type="ECO:0000313" key="12">
    <source>
        <dbReference type="EMBL" id="KAJ8451311.1"/>
    </source>
</evidence>
<evidence type="ECO:0000259" key="11">
    <source>
        <dbReference type="PROSITE" id="PS50102"/>
    </source>
</evidence>
<dbReference type="GO" id="GO:0008143">
    <property type="term" value="F:poly(A) binding"/>
    <property type="evidence" value="ECO:0007669"/>
    <property type="project" value="InterPro"/>
</dbReference>
<keyword evidence="6" id="KW-0862">Zinc</keyword>
<keyword evidence="8" id="KW-0694">RNA-binding</keyword>
<evidence type="ECO:0000256" key="3">
    <source>
        <dbReference type="ARBA" id="ARBA00022723"/>
    </source>
</evidence>
<evidence type="ECO:0000256" key="9">
    <source>
        <dbReference type="SAM" id="Coils"/>
    </source>
</evidence>
<dbReference type="InterPro" id="IPR002483">
    <property type="entry name" value="PWI_dom"/>
</dbReference>
<comment type="similarity">
    <text evidence="2">Belongs to the ZC3H14 family.</text>
</comment>
<dbReference type="Pfam" id="PF01480">
    <property type="entry name" value="PWI"/>
    <property type="match status" value="1"/>
</dbReference>
<evidence type="ECO:0000313" key="13">
    <source>
        <dbReference type="Proteomes" id="UP001153076"/>
    </source>
</evidence>
<sequence length="660" mass="72321">MGVFSAAPKSFKVDRKSHFAAELKSLIFDHLRHFCPDYADDVLAEYITVLVCNGKNQNQAKEDLEAFLGEKSEDFISWLWGILLKYEPPLSAGISSDRKEKTSSNSREAYEENDNRNGKFRGVQSQGNSESDNLMGKVGEEIYCLTAKACKLGDMLSSEVHHSRPAKETRSMTIQSSGLRRKSANVNSSIEADLSSGEHQNGSFDNSEAVEKPSSLPRRHQGSFPDSGSLPSIRSSRGIKLSEHVNKAKLNSSCIGDHLQMHCCKAAAPGRSISPLPLAVSSHGDKPRRSVWDRLGKPQEDVPSRGQTAEFDVMENMYVCKERVGQRPPAVHKRDKQIVGLSSLLPRHGDSHVITVREVHQTVGDGGADKINDSKGVNDVVKRVSQGPSTGNMRRKRHFGDLASQINDDAVVEGVLQARKRPDIQLEASQVVDSVRDVKLRLHQVEIEMAKLRSKQIEIEKDGKTKLLMNHGVVKAAEEDTDSRTILVTNVHYKATREALSMYFGKCGAVVNVVIFADAKPFATQRSAYITFGSKESADRALGFSGTTFYSRTILVSRKGKKTSASSAKLAGGRSQVYASQPKCSVIHDKSSFTSSHLQWRRESLTSTHPETPASNVGQLKKVAGSLFQQKGSATSVSEQFGDSNQCSSASADKPSEAEM</sequence>
<gene>
    <name evidence="12" type="ORF">Cgig2_014083</name>
</gene>
<dbReference type="InterPro" id="IPR012677">
    <property type="entry name" value="Nucleotide-bd_a/b_plait_sf"/>
</dbReference>
<dbReference type="OrthoDB" id="4726at2759"/>
<dbReference type="AlphaFoldDB" id="A0A9Q1KYV2"/>
<keyword evidence="13" id="KW-1185">Reference proteome</keyword>
<keyword evidence="7" id="KW-0539">Nucleus</keyword>
<feature type="compositionally biased region" description="Polar residues" evidence="10">
    <location>
        <begin position="171"/>
        <end position="190"/>
    </location>
</feature>
<dbReference type="InterPro" id="IPR000504">
    <property type="entry name" value="RRM_dom"/>
</dbReference>
<feature type="coiled-coil region" evidence="9">
    <location>
        <begin position="435"/>
        <end position="462"/>
    </location>
</feature>
<evidence type="ECO:0000256" key="2">
    <source>
        <dbReference type="ARBA" id="ARBA00008423"/>
    </source>
</evidence>
<dbReference type="Pfam" id="PF00076">
    <property type="entry name" value="RRM_1"/>
    <property type="match status" value="1"/>
</dbReference>
<dbReference type="InterPro" id="IPR040366">
    <property type="entry name" value="Nab2/ZC3H14"/>
</dbReference>
<organism evidence="12 13">
    <name type="scientific">Carnegiea gigantea</name>
    <dbReference type="NCBI Taxonomy" id="171969"/>
    <lineage>
        <taxon>Eukaryota</taxon>
        <taxon>Viridiplantae</taxon>
        <taxon>Streptophyta</taxon>
        <taxon>Embryophyta</taxon>
        <taxon>Tracheophyta</taxon>
        <taxon>Spermatophyta</taxon>
        <taxon>Magnoliopsida</taxon>
        <taxon>eudicotyledons</taxon>
        <taxon>Gunneridae</taxon>
        <taxon>Pentapetalae</taxon>
        <taxon>Caryophyllales</taxon>
        <taxon>Cactineae</taxon>
        <taxon>Cactaceae</taxon>
        <taxon>Cactoideae</taxon>
        <taxon>Echinocereeae</taxon>
        <taxon>Carnegiea</taxon>
    </lineage>
</organism>
<feature type="compositionally biased region" description="Polar residues" evidence="10">
    <location>
        <begin position="197"/>
        <end position="206"/>
    </location>
</feature>
<feature type="domain" description="RRM" evidence="11">
    <location>
        <begin position="484"/>
        <end position="561"/>
    </location>
</feature>
<dbReference type="CDD" id="cd00590">
    <property type="entry name" value="RRM_SF"/>
    <property type="match status" value="1"/>
</dbReference>